<dbReference type="InterPro" id="IPR000160">
    <property type="entry name" value="GGDEF_dom"/>
</dbReference>
<dbReference type="GeneID" id="83664529"/>
<evidence type="ECO:0000256" key="3">
    <source>
        <dbReference type="SAM" id="MobiDB-lite"/>
    </source>
</evidence>
<dbReference type="SMART" id="SM00267">
    <property type="entry name" value="GGDEF"/>
    <property type="match status" value="1"/>
</dbReference>
<name>A0A1H3J8A9_9BURK</name>
<dbReference type="InterPro" id="IPR043128">
    <property type="entry name" value="Rev_trsase/Diguanyl_cyclase"/>
</dbReference>
<dbReference type="AlphaFoldDB" id="A0A1H3J8A9"/>
<evidence type="ECO:0000313" key="5">
    <source>
        <dbReference type="EMBL" id="SDY36201.1"/>
    </source>
</evidence>
<dbReference type="Proteomes" id="UP000183417">
    <property type="component" value="Unassembled WGS sequence"/>
</dbReference>
<dbReference type="PANTHER" id="PTHR45138">
    <property type="entry name" value="REGULATORY COMPONENTS OF SENSORY TRANSDUCTION SYSTEM"/>
    <property type="match status" value="1"/>
</dbReference>
<feature type="region of interest" description="Disordered" evidence="3">
    <location>
        <begin position="265"/>
        <end position="287"/>
    </location>
</feature>
<feature type="compositionally biased region" description="Acidic residues" evidence="3">
    <location>
        <begin position="278"/>
        <end position="287"/>
    </location>
</feature>
<dbReference type="SUPFAM" id="SSF55073">
    <property type="entry name" value="Nucleotide cyclase"/>
    <property type="match status" value="1"/>
</dbReference>
<reference evidence="5 6" key="1">
    <citation type="submission" date="2016-10" db="EMBL/GenBank/DDBJ databases">
        <authorList>
            <person name="de Groot N.N."/>
        </authorList>
    </citation>
    <scope>NUCLEOTIDE SEQUENCE [LARGE SCALE GENOMIC DNA]</scope>
    <source>
        <strain evidence="5 6">LMG 24775</strain>
    </source>
</reference>
<dbReference type="GO" id="GO:1902201">
    <property type="term" value="P:negative regulation of bacterial-type flagellum-dependent cell motility"/>
    <property type="evidence" value="ECO:0007669"/>
    <property type="project" value="TreeGrafter"/>
</dbReference>
<evidence type="ECO:0000259" key="4">
    <source>
        <dbReference type="PROSITE" id="PS50887"/>
    </source>
</evidence>
<organism evidence="5 6">
    <name type="scientific">Delftia lacustris</name>
    <dbReference type="NCBI Taxonomy" id="558537"/>
    <lineage>
        <taxon>Bacteria</taxon>
        <taxon>Pseudomonadati</taxon>
        <taxon>Pseudomonadota</taxon>
        <taxon>Betaproteobacteria</taxon>
        <taxon>Burkholderiales</taxon>
        <taxon>Comamonadaceae</taxon>
        <taxon>Delftia</taxon>
    </lineage>
</organism>
<dbReference type="CDD" id="cd01949">
    <property type="entry name" value="GGDEF"/>
    <property type="match status" value="1"/>
</dbReference>
<sequence>MVQKSTPARRQLSLHTDTLHRLLIQPSVTAPASHQSVYLRDLRLATAHALVTHAGGAVHLPTDSPTRYLQALIDELCSLSLRDPLTGLANRRHFRTIAEREIDRVARSGEAALMLMLDIDHFKQINDQHGHIVGDRVLQSVARTLTSCVRPMDTLARYGGEEFAIVLPACPATFGLSVAERIRSAIERMPVVISPTLTLQITISIGGAYALQWIRSTTTLWTERADKQLYLAKSAGRNRVHIEEQPDSTVSAEEKSLLFGPLYAPSPFDNGLNPDIATDVDPEDGLR</sequence>
<dbReference type="PROSITE" id="PS50887">
    <property type="entry name" value="GGDEF"/>
    <property type="match status" value="1"/>
</dbReference>
<accession>A0A1H3J8A9</accession>
<feature type="domain" description="GGDEF" evidence="4">
    <location>
        <begin position="110"/>
        <end position="245"/>
    </location>
</feature>
<dbReference type="EC" id="2.7.7.65" evidence="1"/>
<protein>
    <recommendedName>
        <fullName evidence="1">diguanylate cyclase</fullName>
        <ecNumber evidence="1">2.7.7.65</ecNumber>
    </recommendedName>
</protein>
<proteinExistence type="predicted"/>
<dbReference type="GO" id="GO:0052621">
    <property type="term" value="F:diguanylate cyclase activity"/>
    <property type="evidence" value="ECO:0007669"/>
    <property type="project" value="UniProtKB-EC"/>
</dbReference>
<dbReference type="InterPro" id="IPR050469">
    <property type="entry name" value="Diguanylate_Cyclase"/>
</dbReference>
<dbReference type="FunFam" id="3.30.70.270:FF:000001">
    <property type="entry name" value="Diguanylate cyclase domain protein"/>
    <property type="match status" value="1"/>
</dbReference>
<dbReference type="PANTHER" id="PTHR45138:SF9">
    <property type="entry name" value="DIGUANYLATE CYCLASE DGCM-RELATED"/>
    <property type="match status" value="1"/>
</dbReference>
<dbReference type="EMBL" id="FNPE01000004">
    <property type="protein sequence ID" value="SDY36201.1"/>
    <property type="molecule type" value="Genomic_DNA"/>
</dbReference>
<gene>
    <name evidence="5" type="ORF">SAMN05421547_104140</name>
</gene>
<dbReference type="Pfam" id="PF00990">
    <property type="entry name" value="GGDEF"/>
    <property type="match status" value="1"/>
</dbReference>
<dbReference type="GO" id="GO:0043709">
    <property type="term" value="P:cell adhesion involved in single-species biofilm formation"/>
    <property type="evidence" value="ECO:0007669"/>
    <property type="project" value="TreeGrafter"/>
</dbReference>
<evidence type="ECO:0000256" key="1">
    <source>
        <dbReference type="ARBA" id="ARBA00012528"/>
    </source>
</evidence>
<dbReference type="Gene3D" id="3.30.70.270">
    <property type="match status" value="1"/>
</dbReference>
<dbReference type="RefSeq" id="WP_016447161.1">
    <property type="nucleotide sequence ID" value="NZ_JAVDTJ010000010.1"/>
</dbReference>
<comment type="catalytic activity">
    <reaction evidence="2">
        <text>2 GTP = 3',3'-c-di-GMP + 2 diphosphate</text>
        <dbReference type="Rhea" id="RHEA:24898"/>
        <dbReference type="ChEBI" id="CHEBI:33019"/>
        <dbReference type="ChEBI" id="CHEBI:37565"/>
        <dbReference type="ChEBI" id="CHEBI:58805"/>
        <dbReference type="EC" id="2.7.7.65"/>
    </reaction>
</comment>
<dbReference type="GO" id="GO:0005886">
    <property type="term" value="C:plasma membrane"/>
    <property type="evidence" value="ECO:0007669"/>
    <property type="project" value="TreeGrafter"/>
</dbReference>
<dbReference type="InterPro" id="IPR029787">
    <property type="entry name" value="Nucleotide_cyclase"/>
</dbReference>
<evidence type="ECO:0000256" key="2">
    <source>
        <dbReference type="ARBA" id="ARBA00034247"/>
    </source>
</evidence>
<evidence type="ECO:0000313" key="6">
    <source>
        <dbReference type="Proteomes" id="UP000183417"/>
    </source>
</evidence>
<dbReference type="NCBIfam" id="TIGR00254">
    <property type="entry name" value="GGDEF"/>
    <property type="match status" value="1"/>
</dbReference>